<accession>A0A9D4LI35</accession>
<dbReference type="EMBL" id="JAIWYP010000003">
    <property type="protein sequence ID" value="KAH3858460.1"/>
    <property type="molecule type" value="Genomic_DNA"/>
</dbReference>
<evidence type="ECO:0008006" key="5">
    <source>
        <dbReference type="Google" id="ProtNLM"/>
    </source>
</evidence>
<protein>
    <recommendedName>
        <fullName evidence="5">Secreted protein</fullName>
    </recommendedName>
</protein>
<feature type="compositionally biased region" description="Basic residues" evidence="1">
    <location>
        <begin position="69"/>
        <end position="81"/>
    </location>
</feature>
<evidence type="ECO:0000256" key="1">
    <source>
        <dbReference type="SAM" id="MobiDB-lite"/>
    </source>
</evidence>
<evidence type="ECO:0000256" key="2">
    <source>
        <dbReference type="SAM" id="SignalP"/>
    </source>
</evidence>
<evidence type="ECO:0000313" key="3">
    <source>
        <dbReference type="EMBL" id="KAH3858460.1"/>
    </source>
</evidence>
<comment type="caution">
    <text evidence="3">The sequence shown here is derived from an EMBL/GenBank/DDBJ whole genome shotgun (WGS) entry which is preliminary data.</text>
</comment>
<feature type="chain" id="PRO_5038366461" description="Secreted protein" evidence="2">
    <location>
        <begin position="23"/>
        <end position="87"/>
    </location>
</feature>
<keyword evidence="2" id="KW-0732">Signal</keyword>
<gene>
    <name evidence="3" type="ORF">DPMN_101083</name>
</gene>
<name>A0A9D4LI35_DREPO</name>
<feature type="signal peptide" evidence="2">
    <location>
        <begin position="1"/>
        <end position="22"/>
    </location>
</feature>
<dbReference type="AlphaFoldDB" id="A0A9D4LI35"/>
<reference evidence="3" key="2">
    <citation type="submission" date="2020-11" db="EMBL/GenBank/DDBJ databases">
        <authorList>
            <person name="McCartney M.A."/>
            <person name="Auch B."/>
            <person name="Kono T."/>
            <person name="Mallez S."/>
            <person name="Becker A."/>
            <person name="Gohl D.M."/>
            <person name="Silverstein K.A.T."/>
            <person name="Koren S."/>
            <person name="Bechman K.B."/>
            <person name="Herman A."/>
            <person name="Abrahante J.E."/>
            <person name="Garbe J."/>
        </authorList>
    </citation>
    <scope>NUCLEOTIDE SEQUENCE</scope>
    <source>
        <strain evidence="3">Duluth1</strain>
        <tissue evidence="3">Whole animal</tissue>
    </source>
</reference>
<proteinExistence type="predicted"/>
<feature type="region of interest" description="Disordered" evidence="1">
    <location>
        <begin position="61"/>
        <end position="87"/>
    </location>
</feature>
<evidence type="ECO:0000313" key="4">
    <source>
        <dbReference type="Proteomes" id="UP000828390"/>
    </source>
</evidence>
<sequence>MLLEGLIRRLLLLLRNIPVTLAKKHSATPETRHGNITLISLIGCQYARLGQIIMKLSHLRKAQPDNTPKHSRSGRLIKPKLKGPDFV</sequence>
<organism evidence="3 4">
    <name type="scientific">Dreissena polymorpha</name>
    <name type="common">Zebra mussel</name>
    <name type="synonym">Mytilus polymorpha</name>
    <dbReference type="NCBI Taxonomy" id="45954"/>
    <lineage>
        <taxon>Eukaryota</taxon>
        <taxon>Metazoa</taxon>
        <taxon>Spiralia</taxon>
        <taxon>Lophotrochozoa</taxon>
        <taxon>Mollusca</taxon>
        <taxon>Bivalvia</taxon>
        <taxon>Autobranchia</taxon>
        <taxon>Heteroconchia</taxon>
        <taxon>Euheterodonta</taxon>
        <taxon>Imparidentia</taxon>
        <taxon>Neoheterodontei</taxon>
        <taxon>Myida</taxon>
        <taxon>Dreissenoidea</taxon>
        <taxon>Dreissenidae</taxon>
        <taxon>Dreissena</taxon>
    </lineage>
</organism>
<keyword evidence="4" id="KW-1185">Reference proteome</keyword>
<reference evidence="3" key="1">
    <citation type="journal article" date="2019" name="bioRxiv">
        <title>The Genome of the Zebra Mussel, Dreissena polymorpha: A Resource for Invasive Species Research.</title>
        <authorList>
            <person name="McCartney M.A."/>
            <person name="Auch B."/>
            <person name="Kono T."/>
            <person name="Mallez S."/>
            <person name="Zhang Y."/>
            <person name="Obille A."/>
            <person name="Becker A."/>
            <person name="Abrahante J.E."/>
            <person name="Garbe J."/>
            <person name="Badalamenti J.P."/>
            <person name="Herman A."/>
            <person name="Mangelson H."/>
            <person name="Liachko I."/>
            <person name="Sullivan S."/>
            <person name="Sone E.D."/>
            <person name="Koren S."/>
            <person name="Silverstein K.A.T."/>
            <person name="Beckman K.B."/>
            <person name="Gohl D.M."/>
        </authorList>
    </citation>
    <scope>NUCLEOTIDE SEQUENCE</scope>
    <source>
        <strain evidence="3">Duluth1</strain>
        <tissue evidence="3">Whole animal</tissue>
    </source>
</reference>
<dbReference type="Proteomes" id="UP000828390">
    <property type="component" value="Unassembled WGS sequence"/>
</dbReference>